<accession>A0A6B8KI11</accession>
<dbReference type="EMBL" id="CP046052">
    <property type="protein sequence ID" value="QGM46148.1"/>
    <property type="molecule type" value="Genomic_DNA"/>
</dbReference>
<protein>
    <submittedName>
        <fullName evidence="1">Uncharacterized protein</fullName>
    </submittedName>
</protein>
<evidence type="ECO:0000313" key="1">
    <source>
        <dbReference type="EMBL" id="QGM46148.1"/>
    </source>
</evidence>
<proteinExistence type="predicted"/>
<gene>
    <name evidence="1" type="ORF">H2LOC_010820</name>
</gene>
<dbReference type="Proteomes" id="UP000309061">
    <property type="component" value="Chromosome"/>
</dbReference>
<keyword evidence="2" id="KW-1185">Reference proteome</keyword>
<organism evidence="1 2">
    <name type="scientific">Methylocystis heyeri</name>
    <dbReference type="NCBI Taxonomy" id="391905"/>
    <lineage>
        <taxon>Bacteria</taxon>
        <taxon>Pseudomonadati</taxon>
        <taxon>Pseudomonadota</taxon>
        <taxon>Alphaproteobacteria</taxon>
        <taxon>Hyphomicrobiales</taxon>
        <taxon>Methylocystaceae</taxon>
        <taxon>Methylocystis</taxon>
    </lineage>
</organism>
<dbReference type="RefSeq" id="WP_136496403.1">
    <property type="nucleotide sequence ID" value="NZ_CP046052.1"/>
</dbReference>
<evidence type="ECO:0000313" key="2">
    <source>
        <dbReference type="Proteomes" id="UP000309061"/>
    </source>
</evidence>
<dbReference type="KEGG" id="mhey:H2LOC_010820"/>
<sequence length="71" mass="7903">MSFETYTKLKKAVFENLNSAKENGYTAATDTRQEAVNLMDCSADTPECVLDLIEALIKEWKAGEASDRLRG</sequence>
<name>A0A6B8KI11_9HYPH</name>
<dbReference type="AlphaFoldDB" id="A0A6B8KI11"/>
<reference evidence="1 2" key="1">
    <citation type="submission" date="2019-11" db="EMBL/GenBank/DDBJ databases">
        <title>The genome sequence of Methylocystis heyeri.</title>
        <authorList>
            <person name="Oshkin I.Y."/>
            <person name="Miroshnikov K."/>
            <person name="Dedysh S.N."/>
        </authorList>
    </citation>
    <scope>NUCLEOTIDE SEQUENCE [LARGE SCALE GENOMIC DNA]</scope>
    <source>
        <strain evidence="1 2">H2</strain>
    </source>
</reference>